<dbReference type="OrthoDB" id="1470711at2759"/>
<reference evidence="2 3" key="1">
    <citation type="submission" date="2020-06" db="EMBL/GenBank/DDBJ databases">
        <authorList>
            <person name="Li R."/>
            <person name="Bekaert M."/>
        </authorList>
    </citation>
    <scope>NUCLEOTIDE SEQUENCE [LARGE SCALE GENOMIC DNA]</scope>
    <source>
        <strain evidence="3">wild</strain>
    </source>
</reference>
<accession>A0A6J8D999</accession>
<evidence type="ECO:0000313" key="3">
    <source>
        <dbReference type="Proteomes" id="UP000507470"/>
    </source>
</evidence>
<protein>
    <submittedName>
        <fullName evidence="2">Uncharacterized protein</fullName>
    </submittedName>
</protein>
<proteinExistence type="predicted"/>
<feature type="compositionally biased region" description="Polar residues" evidence="1">
    <location>
        <begin position="23"/>
        <end position="51"/>
    </location>
</feature>
<feature type="region of interest" description="Disordered" evidence="1">
    <location>
        <begin position="21"/>
        <end position="51"/>
    </location>
</feature>
<dbReference type="Proteomes" id="UP000507470">
    <property type="component" value="Unassembled WGS sequence"/>
</dbReference>
<evidence type="ECO:0000313" key="2">
    <source>
        <dbReference type="EMBL" id="CAC5404197.1"/>
    </source>
</evidence>
<dbReference type="EMBL" id="CACVKT020006919">
    <property type="protein sequence ID" value="CAC5404197.1"/>
    <property type="molecule type" value="Genomic_DNA"/>
</dbReference>
<gene>
    <name evidence="2" type="ORF">MCOR_38007</name>
</gene>
<feature type="region of interest" description="Disordered" evidence="1">
    <location>
        <begin position="256"/>
        <end position="278"/>
    </location>
</feature>
<name>A0A6J8D999_MYTCO</name>
<organism evidence="2 3">
    <name type="scientific">Mytilus coruscus</name>
    <name type="common">Sea mussel</name>
    <dbReference type="NCBI Taxonomy" id="42192"/>
    <lineage>
        <taxon>Eukaryota</taxon>
        <taxon>Metazoa</taxon>
        <taxon>Spiralia</taxon>
        <taxon>Lophotrochozoa</taxon>
        <taxon>Mollusca</taxon>
        <taxon>Bivalvia</taxon>
        <taxon>Autobranchia</taxon>
        <taxon>Pteriomorphia</taxon>
        <taxon>Mytilida</taxon>
        <taxon>Mytiloidea</taxon>
        <taxon>Mytilidae</taxon>
        <taxon>Mytilinae</taxon>
        <taxon>Mytilus</taxon>
    </lineage>
</organism>
<sequence>MSNKGYIGNNSNKIINMEYSETPPHNITTSSESKQNVSTLSPTRKYQTSPGTTINNVNSVKCINEDEDSLDYFVPTQPKRRKIHMTSDMCQKFADSPDHECKIFFVPNTCKISSNDVGGEISNNLSYMYKSGLTSSFKSGHFGGFTSAAKLHNESPDLSSHFDMKPSISFTAAVSPRKKSKTSVNNDSRQKSITTFFGASSSCNKRKDSNKSDAQVTGSHIVVSDSPVSTPEKSEQISYGTPVKMYSPIKKLQGSSNIYISDDSPSNSQMSQTSKDDIGNNSAVKQLFEGQKHYQSNKTAQNKSKKSNSKSNRRNSVKKTNSRVTALKQSTKFSPGNISSEDDDILCTVVDLASEKYGLLGSLLSSQPGQDIPQIDYFDSLPDELLEIIFADILAFKSFLIS</sequence>
<feature type="compositionally biased region" description="Basic residues" evidence="1">
    <location>
        <begin position="303"/>
        <end position="321"/>
    </location>
</feature>
<feature type="compositionally biased region" description="Polar residues" evidence="1">
    <location>
        <begin position="226"/>
        <end position="239"/>
    </location>
</feature>
<feature type="region of interest" description="Disordered" evidence="1">
    <location>
        <begin position="292"/>
        <end position="323"/>
    </location>
</feature>
<keyword evidence="3" id="KW-1185">Reference proteome</keyword>
<feature type="region of interest" description="Disordered" evidence="1">
    <location>
        <begin position="201"/>
        <end position="239"/>
    </location>
</feature>
<evidence type="ECO:0000256" key="1">
    <source>
        <dbReference type="SAM" id="MobiDB-lite"/>
    </source>
</evidence>
<dbReference type="AlphaFoldDB" id="A0A6J8D999"/>